<name>X0TRQ6_9ZZZZ</name>
<dbReference type="AlphaFoldDB" id="X0TRQ6"/>
<organism evidence="1">
    <name type="scientific">marine sediment metagenome</name>
    <dbReference type="NCBI Taxonomy" id="412755"/>
    <lineage>
        <taxon>unclassified sequences</taxon>
        <taxon>metagenomes</taxon>
        <taxon>ecological metagenomes</taxon>
    </lineage>
</organism>
<evidence type="ECO:0000313" key="1">
    <source>
        <dbReference type="EMBL" id="GAF78820.1"/>
    </source>
</evidence>
<dbReference type="EMBL" id="BARS01004476">
    <property type="protein sequence ID" value="GAF78820.1"/>
    <property type="molecule type" value="Genomic_DNA"/>
</dbReference>
<comment type="caution">
    <text evidence="1">The sequence shown here is derived from an EMBL/GenBank/DDBJ whole genome shotgun (WGS) entry which is preliminary data.</text>
</comment>
<feature type="non-terminal residue" evidence="1">
    <location>
        <position position="1"/>
    </location>
</feature>
<reference evidence="1" key="1">
    <citation type="journal article" date="2014" name="Front. Microbiol.">
        <title>High frequency of phylogenetically diverse reductive dehalogenase-homologous genes in deep subseafloor sedimentary metagenomes.</title>
        <authorList>
            <person name="Kawai M."/>
            <person name="Futagami T."/>
            <person name="Toyoda A."/>
            <person name="Takaki Y."/>
            <person name="Nishi S."/>
            <person name="Hori S."/>
            <person name="Arai W."/>
            <person name="Tsubouchi T."/>
            <person name="Morono Y."/>
            <person name="Uchiyama I."/>
            <person name="Ito T."/>
            <person name="Fujiyama A."/>
            <person name="Inagaki F."/>
            <person name="Takami H."/>
        </authorList>
    </citation>
    <scope>NUCLEOTIDE SEQUENCE</scope>
    <source>
        <strain evidence="1">Expedition CK06-06</strain>
    </source>
</reference>
<sequence>RLQGHHQWGTRFQRIVGRLPNGVTAREVCAESWPGESLVEAAIECVRCWRLSDGHWSAVRAPNRFFGYDMKRGGNGIWYATGIFGAR</sequence>
<proteinExistence type="predicted"/>
<gene>
    <name evidence="1" type="ORF">S01H1_08749</name>
</gene>
<accession>X0TRQ6</accession>
<protein>
    <submittedName>
        <fullName evidence="1">Uncharacterized protein</fullName>
    </submittedName>
</protein>